<dbReference type="RefSeq" id="WP_200967738.1">
    <property type="nucleotide sequence ID" value="NZ_BMAQ01000055.1"/>
</dbReference>
<protein>
    <recommendedName>
        <fullName evidence="2">Copper amine oxidase-like N-terminal domain-containing protein</fullName>
    </recommendedName>
</protein>
<reference evidence="3" key="1">
    <citation type="submission" date="2020-08" db="EMBL/GenBank/DDBJ databases">
        <authorList>
            <person name="Uke A."/>
            <person name="Chhe C."/>
            <person name="Baramee S."/>
            <person name="Kosugi A."/>
        </authorList>
    </citation>
    <scope>NUCLEOTIDE SEQUENCE</scope>
    <source>
        <strain evidence="3">DA-C8</strain>
    </source>
</reference>
<feature type="signal peptide" evidence="1">
    <location>
        <begin position="1"/>
        <end position="28"/>
    </location>
</feature>
<dbReference type="AlphaFoldDB" id="A0A916VH03"/>
<evidence type="ECO:0000256" key="1">
    <source>
        <dbReference type="SAM" id="SignalP"/>
    </source>
</evidence>
<dbReference type="InterPro" id="IPR036582">
    <property type="entry name" value="Mao_N_sf"/>
</dbReference>
<sequence length="132" mass="13964">MVVRKKLGRAVLSAVIAGSVCSGVPALAAENASAASVQQAQFEEVNVTIDGVLQHFPQSAILYKGSTMVPMRGVFEALGAELYWSGRFQTVKAIKGLTVVRLSVGDSKVSINGRSPRGAWKKYGGGRFRVPA</sequence>
<name>A0A916VH03_9BACL</name>
<dbReference type="EMBL" id="BMAQ01000055">
    <property type="protein sequence ID" value="GFR39548.1"/>
    <property type="molecule type" value="Genomic_DNA"/>
</dbReference>
<organism evidence="3 4">
    <name type="scientific">Insulibacter thermoxylanivorax</name>
    <dbReference type="NCBI Taxonomy" id="2749268"/>
    <lineage>
        <taxon>Bacteria</taxon>
        <taxon>Bacillati</taxon>
        <taxon>Bacillota</taxon>
        <taxon>Bacilli</taxon>
        <taxon>Bacillales</taxon>
        <taxon>Paenibacillaceae</taxon>
        <taxon>Insulibacter</taxon>
    </lineage>
</organism>
<dbReference type="SUPFAM" id="SSF55383">
    <property type="entry name" value="Copper amine oxidase, domain N"/>
    <property type="match status" value="1"/>
</dbReference>
<dbReference type="Proteomes" id="UP000654993">
    <property type="component" value="Unassembled WGS sequence"/>
</dbReference>
<evidence type="ECO:0000259" key="2">
    <source>
        <dbReference type="Pfam" id="PF07833"/>
    </source>
</evidence>
<feature type="chain" id="PRO_5037804841" description="Copper amine oxidase-like N-terminal domain-containing protein" evidence="1">
    <location>
        <begin position="29"/>
        <end position="132"/>
    </location>
</feature>
<comment type="caution">
    <text evidence="3">The sequence shown here is derived from an EMBL/GenBank/DDBJ whole genome shotgun (WGS) entry which is preliminary data.</text>
</comment>
<dbReference type="Gene3D" id="3.30.457.10">
    <property type="entry name" value="Copper amine oxidase-like, N-terminal domain"/>
    <property type="match status" value="1"/>
</dbReference>
<evidence type="ECO:0000313" key="4">
    <source>
        <dbReference type="Proteomes" id="UP000654993"/>
    </source>
</evidence>
<accession>A0A916VH03</accession>
<reference evidence="3" key="2">
    <citation type="journal article" date="2021" name="Data Brief">
        <title>Draft genome sequence data of the facultative, thermophilic, xylanolytic bacterium Paenibacillus sp. strain DA-C8.</title>
        <authorList>
            <person name="Chhe C."/>
            <person name="Uke A."/>
            <person name="Baramee S."/>
            <person name="Ungkulpasvich U."/>
            <person name="Tachaapaikoon C."/>
            <person name="Pason P."/>
            <person name="Waeonukul R."/>
            <person name="Ratanakhanokchai K."/>
            <person name="Kosugi A."/>
        </authorList>
    </citation>
    <scope>NUCLEOTIDE SEQUENCE</scope>
    <source>
        <strain evidence="3">DA-C8</strain>
    </source>
</reference>
<keyword evidence="4" id="KW-1185">Reference proteome</keyword>
<evidence type="ECO:0000313" key="3">
    <source>
        <dbReference type="EMBL" id="GFR39548.1"/>
    </source>
</evidence>
<proteinExistence type="predicted"/>
<keyword evidence="1" id="KW-0732">Signal</keyword>
<feature type="domain" description="Copper amine oxidase-like N-terminal" evidence="2">
    <location>
        <begin position="49"/>
        <end position="115"/>
    </location>
</feature>
<gene>
    <name evidence="3" type="ORF">PRECH8_28440</name>
</gene>
<dbReference type="Pfam" id="PF07833">
    <property type="entry name" value="Cu_amine_oxidN1"/>
    <property type="match status" value="1"/>
</dbReference>
<dbReference type="InterPro" id="IPR012854">
    <property type="entry name" value="Cu_amine_oxidase-like_N"/>
</dbReference>